<reference evidence="11 12" key="1">
    <citation type="submission" date="2024-08" db="EMBL/GenBank/DDBJ databases">
        <authorList>
            <person name="Cucini C."/>
            <person name="Frati F."/>
        </authorList>
    </citation>
    <scope>NUCLEOTIDE SEQUENCE [LARGE SCALE GENOMIC DNA]</scope>
</reference>
<evidence type="ECO:0000256" key="1">
    <source>
        <dbReference type="ARBA" id="ARBA00004414"/>
    </source>
</evidence>
<evidence type="ECO:0000256" key="4">
    <source>
        <dbReference type="ARBA" id="ARBA00005975"/>
    </source>
</evidence>
<comment type="similarity">
    <text evidence="4">Belongs to the CDIP1/LITAF family.</text>
</comment>
<proteinExistence type="inferred from homology"/>
<protein>
    <recommendedName>
        <fullName evidence="10">LITAF domain-containing protein</fullName>
    </recommendedName>
</protein>
<evidence type="ECO:0000256" key="6">
    <source>
        <dbReference type="ARBA" id="ARBA00022833"/>
    </source>
</evidence>
<dbReference type="PANTHER" id="PTHR23292:SF6">
    <property type="entry name" value="FI16602P1-RELATED"/>
    <property type="match status" value="1"/>
</dbReference>
<organism evidence="11 12">
    <name type="scientific">Orchesella dallaii</name>
    <dbReference type="NCBI Taxonomy" id="48710"/>
    <lineage>
        <taxon>Eukaryota</taxon>
        <taxon>Metazoa</taxon>
        <taxon>Ecdysozoa</taxon>
        <taxon>Arthropoda</taxon>
        <taxon>Hexapoda</taxon>
        <taxon>Collembola</taxon>
        <taxon>Entomobryomorpha</taxon>
        <taxon>Entomobryoidea</taxon>
        <taxon>Orchesellidae</taxon>
        <taxon>Orchesellinae</taxon>
        <taxon>Orchesella</taxon>
    </lineage>
</organism>
<feature type="transmembrane region" description="Helical" evidence="9">
    <location>
        <begin position="96"/>
        <end position="121"/>
    </location>
</feature>
<accession>A0ABP1RYN3</accession>
<evidence type="ECO:0000256" key="3">
    <source>
        <dbReference type="ARBA" id="ARBA00004630"/>
    </source>
</evidence>
<dbReference type="PROSITE" id="PS51837">
    <property type="entry name" value="LITAF"/>
    <property type="match status" value="1"/>
</dbReference>
<name>A0ABP1RYN3_9HEXA</name>
<evidence type="ECO:0000256" key="5">
    <source>
        <dbReference type="ARBA" id="ARBA00022723"/>
    </source>
</evidence>
<keyword evidence="12" id="KW-1185">Reference proteome</keyword>
<sequence>MSAPPYYPDITKGQMGYPPPYDGMGRPEDAAGAGAPPPGFYQPTQNHNQPIPVPMVATTNRAVTVQNASVGRYNARVTCSNCRNEVQTLIDKKPSIVAWISAGVLVVFGLFCGCCLIPFFVDACMDTHHGCPNCGAHLGTRRAF</sequence>
<dbReference type="InterPro" id="IPR037519">
    <property type="entry name" value="LITAF_fam"/>
</dbReference>
<evidence type="ECO:0000313" key="12">
    <source>
        <dbReference type="Proteomes" id="UP001642540"/>
    </source>
</evidence>
<dbReference type="InterPro" id="IPR006629">
    <property type="entry name" value="LITAF"/>
</dbReference>
<evidence type="ECO:0000256" key="2">
    <source>
        <dbReference type="ARBA" id="ARBA00004481"/>
    </source>
</evidence>
<dbReference type="Pfam" id="PF10601">
    <property type="entry name" value="zf-LITAF-like"/>
    <property type="match status" value="1"/>
</dbReference>
<evidence type="ECO:0000313" key="11">
    <source>
        <dbReference type="EMBL" id="CAL8139168.1"/>
    </source>
</evidence>
<comment type="subcellular location">
    <subcellularLocation>
        <location evidence="2">Endosome membrane</location>
        <topology evidence="2">Peripheral membrane protein</topology>
    </subcellularLocation>
    <subcellularLocation>
        <location evidence="1">Late endosome membrane</location>
    </subcellularLocation>
    <subcellularLocation>
        <location evidence="3">Lysosome membrane</location>
        <topology evidence="3">Peripheral membrane protein</topology>
        <orientation evidence="3">Cytoplasmic side</orientation>
    </subcellularLocation>
</comment>
<dbReference type="Proteomes" id="UP001642540">
    <property type="component" value="Unassembled WGS sequence"/>
</dbReference>
<evidence type="ECO:0000256" key="9">
    <source>
        <dbReference type="SAM" id="Phobius"/>
    </source>
</evidence>
<keyword evidence="7 9" id="KW-0472">Membrane</keyword>
<keyword evidence="5" id="KW-0479">Metal-binding</keyword>
<evidence type="ECO:0000256" key="8">
    <source>
        <dbReference type="SAM" id="MobiDB-lite"/>
    </source>
</evidence>
<feature type="region of interest" description="Disordered" evidence="8">
    <location>
        <begin position="1"/>
        <end position="47"/>
    </location>
</feature>
<keyword evidence="9" id="KW-0812">Transmembrane</keyword>
<evidence type="ECO:0000256" key="7">
    <source>
        <dbReference type="ARBA" id="ARBA00023136"/>
    </source>
</evidence>
<dbReference type="PANTHER" id="PTHR23292">
    <property type="entry name" value="LIPOPOLYSACCHARIDE-INDUCED TUMOR NECROSIS FACTOR-ALPHA FACTOR"/>
    <property type="match status" value="1"/>
</dbReference>
<dbReference type="EMBL" id="CAXLJM020000124">
    <property type="protein sequence ID" value="CAL8139168.1"/>
    <property type="molecule type" value="Genomic_DNA"/>
</dbReference>
<feature type="domain" description="LITAF" evidence="10">
    <location>
        <begin position="59"/>
        <end position="143"/>
    </location>
</feature>
<comment type="caution">
    <text evidence="11">The sequence shown here is derived from an EMBL/GenBank/DDBJ whole genome shotgun (WGS) entry which is preliminary data.</text>
</comment>
<keyword evidence="9" id="KW-1133">Transmembrane helix</keyword>
<evidence type="ECO:0000259" key="10">
    <source>
        <dbReference type="PROSITE" id="PS51837"/>
    </source>
</evidence>
<dbReference type="SMART" id="SM00714">
    <property type="entry name" value="LITAF"/>
    <property type="match status" value="1"/>
</dbReference>
<keyword evidence="6" id="KW-0862">Zinc</keyword>
<gene>
    <name evidence="11" type="ORF">ODALV1_LOCUS27714</name>
</gene>